<feature type="region of interest" description="Disordered" evidence="6">
    <location>
        <begin position="617"/>
        <end position="647"/>
    </location>
</feature>
<dbReference type="EMBL" id="JARQWQ010000039">
    <property type="protein sequence ID" value="KAK2559679.1"/>
    <property type="molecule type" value="Genomic_DNA"/>
</dbReference>
<evidence type="ECO:0000256" key="2">
    <source>
        <dbReference type="ARBA" id="ARBA00022737"/>
    </source>
</evidence>
<evidence type="ECO:0000256" key="6">
    <source>
        <dbReference type="SAM" id="MobiDB-lite"/>
    </source>
</evidence>
<dbReference type="PANTHER" id="PTHR24136:SF15">
    <property type="entry name" value="ANK_REP_REGION DOMAIN-CONTAINING PROTEIN"/>
    <property type="match status" value="1"/>
</dbReference>
<dbReference type="GO" id="GO:0016567">
    <property type="term" value="P:protein ubiquitination"/>
    <property type="evidence" value="ECO:0007669"/>
    <property type="project" value="TreeGrafter"/>
</dbReference>
<dbReference type="SUPFAM" id="SSF50729">
    <property type="entry name" value="PH domain-like"/>
    <property type="match status" value="1"/>
</dbReference>
<sequence length="1507" mass="166134">MRSLRRRFSHRRQRAENAVPGVESAETGQLDEGTLVSQTTALLPQTESRTVEEYSSGELHFIVDYVGSAQISEAKSITRMLETLKRIKKQQIRSIRVNFTIRDGILLVSSFESNSLVLTAPLYAIALCVQEQLRGFDTTFGLNITRRKTHMCHVFEAGSQLEAASIVRTVALAFKAIGKLTRDKIERESRRARRTYSISSTERTRTNSEVSTTSTIGSSSAERRYAHVPGKHNIDSLSGQRSPHGKKFNKLSTNSNSILRHPTSSSSHTSGRHVEFSALSPVPSDGSDSDGKESMPKQSAVESGISIRADVHRIAPSWTQTELPVWVKRHHKEPVRRSSLPIVNRKQEVKNPSALALENCIKSHSLSELILPPHSLSETGALDVPSPEASSPAKDQKENQENVIEDGEIKSNALLENALVSEGFELGRLGKNDVTDNFMMDTSFLPIESFHKEPVVSPDRVSSSFSKFKGLDSQELTQPLADDNGRLENPEIVHKAITAVERGQTELVEKYLDAGLSVNAHDAARRSLLYYSVSLGADINWEGPDDKSPLHVAASAGNRAVTQLLLGFGADIRAKDNNYCTPLHMSAEHRSKLEVSFLLVEHGARIFENNIHGIRPVDLEPSRSNSGTSSVNQSSSGTSNVRSKSIHLPKVERIANLRRELFQHKRSSSLCSIPGGRCSPGMSRGKNVIRRSESTQFSRTLSPLLAANSKRSGLLYMPNFHKTIDGQNSDVDPRDSDLDQPQSLAKQTDSSQGAVPKESNPVADVPQSQTLSEPKDVPPHSCSKTESRQWVGEHQAVGSTADLVHGEIPLNPSNVTAMQSDDSNNISLPVGGIASTSTEDPNPLSPFTPKKHSLEEDQNMISDLINFSDSPRTKAAATDIAPIKTKAEATPPVEVQPVEETNHVILQDRKLSSLQQSSLESDQSAVSCQRSASECEESSFISTSSHYMRDDDPVIEALEPVVLLSGNPECHSSLLAYICLPRASGQLISLTHMPSVSTLEGADSRKRSVEAGLIETSTCLSILQSILDFNSEQEFSTALKTIPLEPLLNLLQSSDVDSGAFDLRQSESPPPCPPSSHDRMRLRKRSSCSQSSYDERAREMSPVVNTGKATVQRHNSTASDTRSDVWPLHSFGAQPMQKKNSVCSMGSSIEGEHSVPLYSPGFGLGHFPFMDLHSKTVPKAVACKMLSASSIHPKMQIKLGKTRPLSLLLETLNDGNPEIVLYCVATLANIAITVDNHMQIELNGGVDGLKQMLSYGDARVRYHAARGLIYLGCFDVGGIYLFKRVPGARIEKIVEIVTNNPSLLWGGLNLPPWPGRNKKHSWYKSSNFNHKQMATEDQIVDFLLTTYKSFVHPTILMRLLLHRFHDPWFGKYFDGDPSTGQMQDYSPLPVLHIYLMRLWTAWLDNYPEDFVNNPVMASELSEVILPLRQAGGPYLPCAEILEYLIHSVLERASKKGHLDRFQANHCHHAILYEQCQKAIVKGNLPCSVEDSIYLSALQLYIENKSAV</sequence>
<evidence type="ECO:0000259" key="7">
    <source>
        <dbReference type="PROSITE" id="PS01179"/>
    </source>
</evidence>
<dbReference type="InterPro" id="IPR051573">
    <property type="entry name" value="Ankyrin-SOCS_box_domain"/>
</dbReference>
<gene>
    <name evidence="9" type="ORF">P5673_017765</name>
</gene>
<feature type="compositionally biased region" description="Polar residues" evidence="6">
    <location>
        <begin position="739"/>
        <end position="753"/>
    </location>
</feature>
<keyword evidence="5" id="KW-0344">Guanine-nucleotide releasing factor</keyword>
<reference evidence="9" key="1">
    <citation type="journal article" date="2023" name="G3 (Bethesda)">
        <title>Whole genome assembly and annotation of the endangered Caribbean coral Acropora cervicornis.</title>
        <authorList>
            <person name="Selwyn J.D."/>
            <person name="Vollmer S.V."/>
        </authorList>
    </citation>
    <scope>NUCLEOTIDE SEQUENCE</scope>
    <source>
        <strain evidence="9">K2</strain>
    </source>
</reference>
<dbReference type="InterPro" id="IPR023578">
    <property type="entry name" value="Ras_GEF_dom_sf"/>
</dbReference>
<evidence type="ECO:0000259" key="8">
    <source>
        <dbReference type="PROSITE" id="PS50212"/>
    </source>
</evidence>
<dbReference type="Proteomes" id="UP001249851">
    <property type="component" value="Unassembled WGS sequence"/>
</dbReference>
<dbReference type="SUPFAM" id="SSF48403">
    <property type="entry name" value="Ankyrin repeat"/>
    <property type="match status" value="1"/>
</dbReference>
<reference evidence="9" key="2">
    <citation type="journal article" date="2023" name="Science">
        <title>Genomic signatures of disease resistance in endangered staghorn corals.</title>
        <authorList>
            <person name="Vollmer S.V."/>
            <person name="Selwyn J.D."/>
            <person name="Despard B.A."/>
            <person name="Roesel C.L."/>
        </authorList>
    </citation>
    <scope>NUCLEOTIDE SEQUENCE</scope>
    <source>
        <strain evidence="9">K2</strain>
    </source>
</reference>
<dbReference type="SMART" id="SM00248">
    <property type="entry name" value="ANK"/>
    <property type="match status" value="3"/>
</dbReference>
<dbReference type="CDD" id="cd00934">
    <property type="entry name" value="PTB"/>
    <property type="match status" value="1"/>
</dbReference>
<dbReference type="InterPro" id="IPR036770">
    <property type="entry name" value="Ankyrin_rpt-contain_sf"/>
</dbReference>
<feature type="compositionally biased region" description="Polar residues" evidence="6">
    <location>
        <begin position="196"/>
        <end position="220"/>
    </location>
</feature>
<dbReference type="InterPro" id="IPR006020">
    <property type="entry name" value="PTB/PI_dom"/>
</dbReference>
<dbReference type="InterPro" id="IPR000651">
    <property type="entry name" value="Ras-like_Gua-exchang_fac_N"/>
</dbReference>
<dbReference type="Gene3D" id="1.25.40.20">
    <property type="entry name" value="Ankyrin repeat-containing domain"/>
    <property type="match status" value="1"/>
</dbReference>
<dbReference type="InterPro" id="IPR011993">
    <property type="entry name" value="PH-like_dom_sf"/>
</dbReference>
<dbReference type="InterPro" id="IPR011989">
    <property type="entry name" value="ARM-like"/>
</dbReference>
<dbReference type="InterPro" id="IPR002110">
    <property type="entry name" value="Ankyrin_rpt"/>
</dbReference>
<dbReference type="Gene3D" id="1.20.870.10">
    <property type="entry name" value="Son of sevenless (SoS) protein Chain: S domain 1"/>
    <property type="match status" value="1"/>
</dbReference>
<name>A0AAD9QE60_ACRCE</name>
<feature type="region of interest" description="Disordered" evidence="6">
    <location>
        <begin position="188"/>
        <end position="304"/>
    </location>
</feature>
<feature type="region of interest" description="Disordered" evidence="6">
    <location>
        <begin position="377"/>
        <end position="402"/>
    </location>
</feature>
<keyword evidence="10" id="KW-1185">Reference proteome</keyword>
<organism evidence="9 10">
    <name type="scientific">Acropora cervicornis</name>
    <name type="common">Staghorn coral</name>
    <dbReference type="NCBI Taxonomy" id="6130"/>
    <lineage>
        <taxon>Eukaryota</taxon>
        <taxon>Metazoa</taxon>
        <taxon>Cnidaria</taxon>
        <taxon>Anthozoa</taxon>
        <taxon>Hexacorallia</taxon>
        <taxon>Scleractinia</taxon>
        <taxon>Astrocoeniina</taxon>
        <taxon>Acroporidae</taxon>
        <taxon>Acropora</taxon>
    </lineage>
</organism>
<feature type="compositionally biased region" description="Low complexity" evidence="6">
    <location>
        <begin position="622"/>
        <end position="641"/>
    </location>
</feature>
<dbReference type="Pfam" id="PF12796">
    <property type="entry name" value="Ank_2"/>
    <property type="match status" value="1"/>
</dbReference>
<proteinExistence type="inferred from homology"/>
<feature type="region of interest" description="Disordered" evidence="6">
    <location>
        <begin position="1060"/>
        <end position="1101"/>
    </location>
</feature>
<dbReference type="PANTHER" id="PTHR24136">
    <property type="entry name" value="SOWAH (DROSOPHILA) HOMOLOG"/>
    <property type="match status" value="1"/>
</dbReference>
<dbReference type="Pfam" id="PF00618">
    <property type="entry name" value="RasGEF_N"/>
    <property type="match status" value="1"/>
</dbReference>
<comment type="caution">
    <text evidence="9">The sequence shown here is derived from an EMBL/GenBank/DDBJ whole genome shotgun (WGS) entry which is preliminary data.</text>
</comment>
<feature type="compositionally biased region" description="Polar residues" evidence="6">
    <location>
        <begin position="250"/>
        <end position="269"/>
    </location>
</feature>
<comment type="similarity">
    <text evidence="1">Belongs to the ankyrin SOCS box (ASB) family.</text>
</comment>
<evidence type="ECO:0000256" key="1">
    <source>
        <dbReference type="ARBA" id="ARBA00005949"/>
    </source>
</evidence>
<feature type="domain" description="N-terminal Ras-GEF" evidence="8">
    <location>
        <begin position="1281"/>
        <end position="1449"/>
    </location>
</feature>
<dbReference type="PROSITE" id="PS50297">
    <property type="entry name" value="ANK_REP_REGION"/>
    <property type="match status" value="1"/>
</dbReference>
<dbReference type="Gene3D" id="1.25.10.10">
    <property type="entry name" value="Leucine-rich Repeat Variant"/>
    <property type="match status" value="1"/>
</dbReference>
<dbReference type="PROSITE" id="PS50212">
    <property type="entry name" value="RASGEF_NTER"/>
    <property type="match status" value="1"/>
</dbReference>
<evidence type="ECO:0000256" key="5">
    <source>
        <dbReference type="PROSITE-ProRule" id="PRU00135"/>
    </source>
</evidence>
<feature type="compositionally biased region" description="Basic residues" evidence="6">
    <location>
        <begin position="1"/>
        <end position="13"/>
    </location>
</feature>
<evidence type="ECO:0000313" key="10">
    <source>
        <dbReference type="Proteomes" id="UP001249851"/>
    </source>
</evidence>
<keyword evidence="2" id="KW-0677">Repeat</keyword>
<dbReference type="GO" id="GO:0045732">
    <property type="term" value="P:positive regulation of protein catabolic process"/>
    <property type="evidence" value="ECO:0007669"/>
    <property type="project" value="TreeGrafter"/>
</dbReference>
<dbReference type="SUPFAM" id="SSF47031">
    <property type="entry name" value="Second domain of FERM"/>
    <property type="match status" value="1"/>
</dbReference>
<evidence type="ECO:0000256" key="4">
    <source>
        <dbReference type="PROSITE-ProRule" id="PRU00023"/>
    </source>
</evidence>
<dbReference type="PROSITE" id="PS01179">
    <property type="entry name" value="PID"/>
    <property type="match status" value="1"/>
</dbReference>
<feature type="repeat" description="ANK" evidence="4">
    <location>
        <begin position="545"/>
        <end position="577"/>
    </location>
</feature>
<dbReference type="InterPro" id="IPR019748">
    <property type="entry name" value="FERM_central"/>
</dbReference>
<dbReference type="PROSITE" id="PS50088">
    <property type="entry name" value="ANK_REPEAT"/>
    <property type="match status" value="1"/>
</dbReference>
<dbReference type="InterPro" id="IPR035963">
    <property type="entry name" value="FERM_2"/>
</dbReference>
<evidence type="ECO:0000313" key="9">
    <source>
        <dbReference type="EMBL" id="KAK2559679.1"/>
    </source>
</evidence>
<dbReference type="Pfam" id="PF00373">
    <property type="entry name" value="FERM_M"/>
    <property type="match status" value="1"/>
</dbReference>
<feature type="region of interest" description="Disordered" evidence="6">
    <location>
        <begin position="724"/>
        <end position="792"/>
    </location>
</feature>
<dbReference type="InterPro" id="IPR016024">
    <property type="entry name" value="ARM-type_fold"/>
</dbReference>
<keyword evidence="3 4" id="KW-0040">ANK repeat</keyword>
<feature type="domain" description="PID" evidence="7">
    <location>
        <begin position="61"/>
        <end position="186"/>
    </location>
</feature>
<feature type="region of interest" description="Disordered" evidence="6">
    <location>
        <begin position="1"/>
        <end position="30"/>
    </location>
</feature>
<dbReference type="GO" id="GO:0005085">
    <property type="term" value="F:guanyl-nucleotide exchange factor activity"/>
    <property type="evidence" value="ECO:0007669"/>
    <property type="project" value="UniProtKB-KW"/>
</dbReference>
<feature type="compositionally biased region" description="Basic and acidic residues" evidence="6">
    <location>
        <begin position="773"/>
        <end position="787"/>
    </location>
</feature>
<evidence type="ECO:0000256" key="3">
    <source>
        <dbReference type="ARBA" id="ARBA00023043"/>
    </source>
</evidence>
<accession>A0AAD9QE60</accession>
<protein>
    <submittedName>
        <fullName evidence="9">Ankyrin repeat protein</fullName>
    </submittedName>
</protein>
<dbReference type="SUPFAM" id="SSF48371">
    <property type="entry name" value="ARM repeat"/>
    <property type="match status" value="1"/>
</dbReference>
<dbReference type="Gene3D" id="2.30.29.30">
    <property type="entry name" value="Pleckstrin-homology domain (PH domain)/Phosphotyrosine-binding domain (PTB)"/>
    <property type="match status" value="1"/>
</dbReference>
<dbReference type="SUPFAM" id="SSF48366">
    <property type="entry name" value="Ras GEF"/>
    <property type="match status" value="1"/>
</dbReference>
<dbReference type="CDD" id="cd14473">
    <property type="entry name" value="FERM_B-lobe"/>
    <property type="match status" value="1"/>
</dbReference>